<evidence type="ECO:0000313" key="2">
    <source>
        <dbReference type="EMBL" id="CAF9930524.1"/>
    </source>
</evidence>
<protein>
    <submittedName>
        <fullName evidence="2">Uncharacterized protein</fullName>
    </submittedName>
</protein>
<sequence length="73" mass="7815">MSSAPDYSANTIYYGTFMAFLDLLDASGIPWTIMGGFLIAAGILGLQALGSKLEWLYGPQVKDVDSAKGNDEH</sequence>
<organism evidence="2 3">
    <name type="scientific">Imshaugia aleurites</name>
    <dbReference type="NCBI Taxonomy" id="172621"/>
    <lineage>
        <taxon>Eukaryota</taxon>
        <taxon>Fungi</taxon>
        <taxon>Dikarya</taxon>
        <taxon>Ascomycota</taxon>
        <taxon>Pezizomycotina</taxon>
        <taxon>Lecanoromycetes</taxon>
        <taxon>OSLEUM clade</taxon>
        <taxon>Lecanoromycetidae</taxon>
        <taxon>Lecanorales</taxon>
        <taxon>Lecanorineae</taxon>
        <taxon>Parmeliaceae</taxon>
        <taxon>Imshaugia</taxon>
    </lineage>
</organism>
<evidence type="ECO:0000256" key="1">
    <source>
        <dbReference type="SAM" id="Phobius"/>
    </source>
</evidence>
<proteinExistence type="predicted"/>
<evidence type="ECO:0000313" key="3">
    <source>
        <dbReference type="Proteomes" id="UP000664534"/>
    </source>
</evidence>
<keyword evidence="3" id="KW-1185">Reference proteome</keyword>
<feature type="transmembrane region" description="Helical" evidence="1">
    <location>
        <begin position="28"/>
        <end position="49"/>
    </location>
</feature>
<comment type="caution">
    <text evidence="2">The sequence shown here is derived from an EMBL/GenBank/DDBJ whole genome shotgun (WGS) entry which is preliminary data.</text>
</comment>
<dbReference type="EMBL" id="CAJPDT010000057">
    <property type="protein sequence ID" value="CAF9930524.1"/>
    <property type="molecule type" value="Genomic_DNA"/>
</dbReference>
<keyword evidence="1" id="KW-0812">Transmembrane</keyword>
<name>A0A8H3FWH6_9LECA</name>
<dbReference type="AlphaFoldDB" id="A0A8H3FWH6"/>
<keyword evidence="1" id="KW-0472">Membrane</keyword>
<keyword evidence="1" id="KW-1133">Transmembrane helix</keyword>
<dbReference type="OrthoDB" id="10319859at2759"/>
<dbReference type="Proteomes" id="UP000664534">
    <property type="component" value="Unassembled WGS sequence"/>
</dbReference>
<gene>
    <name evidence="2" type="ORF">IMSHALPRED_008208</name>
</gene>
<reference evidence="2" key="1">
    <citation type="submission" date="2021-03" db="EMBL/GenBank/DDBJ databases">
        <authorList>
            <person name="Tagirdzhanova G."/>
        </authorList>
    </citation>
    <scope>NUCLEOTIDE SEQUENCE</scope>
</reference>
<accession>A0A8H3FWH6</accession>